<gene>
    <name evidence="4" type="ORF">MTR67_025367</name>
</gene>
<dbReference type="GO" id="GO:0006412">
    <property type="term" value="P:translation"/>
    <property type="evidence" value="ECO:0007669"/>
    <property type="project" value="InterPro"/>
</dbReference>
<evidence type="ECO:0000313" key="5">
    <source>
        <dbReference type="Proteomes" id="UP001234989"/>
    </source>
</evidence>
<dbReference type="InterPro" id="IPR038661">
    <property type="entry name" value="Ribosomal_eL33_sf"/>
</dbReference>
<dbReference type="GO" id="GO:0003735">
    <property type="term" value="F:structural constituent of ribosome"/>
    <property type="evidence" value="ECO:0007669"/>
    <property type="project" value="InterPro"/>
</dbReference>
<keyword evidence="5" id="KW-1185">Reference proteome</keyword>
<evidence type="ECO:0000256" key="1">
    <source>
        <dbReference type="ARBA" id="ARBA00009269"/>
    </source>
</evidence>
<reference evidence="4" key="1">
    <citation type="submission" date="2023-08" db="EMBL/GenBank/DDBJ databases">
        <title>A de novo genome assembly of Solanum verrucosum Schlechtendal, a Mexican diploid species geographically isolated from the other diploid A-genome species in potato relatives.</title>
        <authorList>
            <person name="Hosaka K."/>
        </authorList>
    </citation>
    <scope>NUCLEOTIDE SEQUENCE</scope>
    <source>
        <tissue evidence="4">Young leaves</tissue>
    </source>
</reference>
<organism evidence="4 5">
    <name type="scientific">Solanum verrucosum</name>
    <dbReference type="NCBI Taxonomy" id="315347"/>
    <lineage>
        <taxon>Eukaryota</taxon>
        <taxon>Viridiplantae</taxon>
        <taxon>Streptophyta</taxon>
        <taxon>Embryophyta</taxon>
        <taxon>Tracheophyta</taxon>
        <taxon>Spermatophyta</taxon>
        <taxon>Magnoliopsida</taxon>
        <taxon>eudicotyledons</taxon>
        <taxon>Gunneridae</taxon>
        <taxon>Pentapetalae</taxon>
        <taxon>asterids</taxon>
        <taxon>lamiids</taxon>
        <taxon>Solanales</taxon>
        <taxon>Solanaceae</taxon>
        <taxon>Solanoideae</taxon>
        <taxon>Solaneae</taxon>
        <taxon>Solanum</taxon>
    </lineage>
</organism>
<dbReference type="EMBL" id="CP133617">
    <property type="protein sequence ID" value="WMV31982.1"/>
    <property type="molecule type" value="Genomic_DNA"/>
</dbReference>
<evidence type="ECO:0000313" key="4">
    <source>
        <dbReference type="EMBL" id="WMV31982.1"/>
    </source>
</evidence>
<evidence type="ECO:0000256" key="3">
    <source>
        <dbReference type="ARBA" id="ARBA00023274"/>
    </source>
</evidence>
<evidence type="ECO:0000256" key="2">
    <source>
        <dbReference type="ARBA" id="ARBA00022980"/>
    </source>
</evidence>
<sequence>MVKGRQGECVRLYTRGTVLGYKRSKSNQYPNTSLVQIKGVSTKEEVDWPHGNSGVVRAKFNSNLPPNTLRLEFSCTQATYKQGTKSMHMLERKWRWLKKVGGWVKKKGIFFLF</sequence>
<dbReference type="GO" id="GO:1990904">
    <property type="term" value="C:ribonucleoprotein complex"/>
    <property type="evidence" value="ECO:0007669"/>
    <property type="project" value="UniProtKB-KW"/>
</dbReference>
<keyword evidence="2" id="KW-0689">Ribosomal protein</keyword>
<keyword evidence="3" id="KW-0687">Ribonucleoprotein</keyword>
<dbReference type="Gene3D" id="2.40.10.190">
    <property type="entry name" value="translation elongation factor selb, chain A, domain 4"/>
    <property type="match status" value="2"/>
</dbReference>
<accession>A0AAF0R0W1</accession>
<name>A0AAF0R0W1_SOLVR</name>
<dbReference type="PANTHER" id="PTHR10902">
    <property type="entry name" value="60S RIBOSOMAL PROTEIN L35A"/>
    <property type="match status" value="1"/>
</dbReference>
<dbReference type="InterPro" id="IPR009000">
    <property type="entry name" value="Transl_B-barrel_sf"/>
</dbReference>
<proteinExistence type="inferred from homology"/>
<protein>
    <submittedName>
        <fullName evidence="4">Uncharacterized protein</fullName>
    </submittedName>
</protein>
<dbReference type="Pfam" id="PF01247">
    <property type="entry name" value="Ribosomal_L35Ae"/>
    <property type="match status" value="1"/>
</dbReference>
<comment type="similarity">
    <text evidence="1">Belongs to the eukaryotic ribosomal protein eL33 family.</text>
</comment>
<dbReference type="GO" id="GO:0005840">
    <property type="term" value="C:ribosome"/>
    <property type="evidence" value="ECO:0007669"/>
    <property type="project" value="UniProtKB-KW"/>
</dbReference>
<dbReference type="InterPro" id="IPR001780">
    <property type="entry name" value="Ribosomal_eL33"/>
</dbReference>
<dbReference type="AlphaFoldDB" id="A0AAF0R0W1"/>
<dbReference type="SUPFAM" id="SSF50447">
    <property type="entry name" value="Translation proteins"/>
    <property type="match status" value="1"/>
</dbReference>
<dbReference type="Proteomes" id="UP001234989">
    <property type="component" value="Chromosome 6"/>
</dbReference>